<dbReference type="InterPro" id="IPR051916">
    <property type="entry name" value="GPI-anchor_lipid_remodeler"/>
</dbReference>
<dbReference type="PANTHER" id="PTHR14859:SF1">
    <property type="entry name" value="PGAP2-INTERACTING PROTEIN"/>
    <property type="match status" value="1"/>
</dbReference>
<dbReference type="EMBL" id="JABVXQ010000001">
    <property type="protein sequence ID" value="KAF6129580.1"/>
    <property type="molecule type" value="Genomic_DNA"/>
</dbReference>
<sequence length="230" mass="25888">MPCFFLTPACLGVCHVEKMNERTVMVILGLNMLFGPKKSLDVFLQTKNSPKVLFRKSKEYMKLFLWLLVGIGLLGLGLRHKTYESKLGKGLPQAPVTEVSAAIWPFRFGYDNEGWSSLERSAQLLNQTGADFITILESDASKPFIGNNDLTMWLGEKLGFYTDFGPSTRDHTWGIMVLSRYPIVKSEHHLLPSPEGEIAPAITLTVNISDKLVDFVVTHFGNHEWVLWSV</sequence>
<feature type="domain" description="PGAP2IP C-terminal nuclease-like" evidence="1">
    <location>
        <begin position="99"/>
        <end position="224"/>
    </location>
</feature>
<dbReference type="PANTHER" id="PTHR14859">
    <property type="entry name" value="CALCOFLUOR WHITE HYPERSENSITIVE PROTEIN PRECURSOR"/>
    <property type="match status" value="1"/>
</dbReference>
<proteinExistence type="predicted"/>
<evidence type="ECO:0000259" key="1">
    <source>
        <dbReference type="Pfam" id="PF23226"/>
    </source>
</evidence>
<accession>A0A834EQG1</accession>
<protein>
    <submittedName>
        <fullName evidence="2">Cell wall biogenesis 43 C-terminal-like protein</fullName>
    </submittedName>
</protein>
<dbReference type="Pfam" id="PF23226">
    <property type="entry name" value="Exo_endo_phos_PGAP2IP"/>
    <property type="match status" value="1"/>
</dbReference>
<dbReference type="AlphaFoldDB" id="A0A834EQG1"/>
<organism evidence="2 3">
    <name type="scientific">Phyllostomus discolor</name>
    <name type="common">pale spear-nosed bat</name>
    <dbReference type="NCBI Taxonomy" id="89673"/>
    <lineage>
        <taxon>Eukaryota</taxon>
        <taxon>Metazoa</taxon>
        <taxon>Chordata</taxon>
        <taxon>Craniata</taxon>
        <taxon>Vertebrata</taxon>
        <taxon>Euteleostomi</taxon>
        <taxon>Mammalia</taxon>
        <taxon>Eutheria</taxon>
        <taxon>Laurasiatheria</taxon>
        <taxon>Chiroptera</taxon>
        <taxon>Yangochiroptera</taxon>
        <taxon>Phyllostomidae</taxon>
        <taxon>Phyllostominae</taxon>
        <taxon>Phyllostomus</taxon>
    </lineage>
</organism>
<name>A0A834EQG1_9CHIR</name>
<dbReference type="SUPFAM" id="SSF56219">
    <property type="entry name" value="DNase I-like"/>
    <property type="match status" value="1"/>
</dbReference>
<dbReference type="Gene3D" id="3.60.10.10">
    <property type="entry name" value="Endonuclease/exonuclease/phosphatase"/>
    <property type="match status" value="1"/>
</dbReference>
<comment type="caution">
    <text evidence="2">The sequence shown here is derived from an EMBL/GenBank/DDBJ whole genome shotgun (WGS) entry which is preliminary data.</text>
</comment>
<evidence type="ECO:0000313" key="3">
    <source>
        <dbReference type="Proteomes" id="UP000664940"/>
    </source>
</evidence>
<evidence type="ECO:0000313" key="2">
    <source>
        <dbReference type="EMBL" id="KAF6129580.1"/>
    </source>
</evidence>
<dbReference type="Proteomes" id="UP000664940">
    <property type="component" value="Unassembled WGS sequence"/>
</dbReference>
<dbReference type="GO" id="GO:0016020">
    <property type="term" value="C:membrane"/>
    <property type="evidence" value="ECO:0007669"/>
    <property type="project" value="GOC"/>
</dbReference>
<reference evidence="2 3" key="1">
    <citation type="journal article" date="2020" name="Nature">
        <title>Six reference-quality genomes reveal evolution of bat adaptations.</title>
        <authorList>
            <person name="Jebb D."/>
            <person name="Huang Z."/>
            <person name="Pippel M."/>
            <person name="Hughes G.M."/>
            <person name="Lavrichenko K."/>
            <person name="Devanna P."/>
            <person name="Winkler S."/>
            <person name="Jermiin L.S."/>
            <person name="Skirmuntt E.C."/>
            <person name="Katzourakis A."/>
            <person name="Burkitt-Gray L."/>
            <person name="Ray D.A."/>
            <person name="Sullivan K.A.M."/>
            <person name="Roscito J.G."/>
            <person name="Kirilenko B.M."/>
            <person name="Davalos L.M."/>
            <person name="Corthals A.P."/>
            <person name="Power M.L."/>
            <person name="Jones G."/>
            <person name="Ransome R.D."/>
            <person name="Dechmann D.K.N."/>
            <person name="Locatelli A.G."/>
            <person name="Puechmaille S.J."/>
            <person name="Fedrigo O."/>
            <person name="Jarvis E.D."/>
            <person name="Hiller M."/>
            <person name="Vernes S.C."/>
            <person name="Myers E.W."/>
            <person name="Teeling E.C."/>
        </authorList>
    </citation>
    <scope>NUCLEOTIDE SEQUENCE [LARGE SCALE GENOMIC DNA]</scope>
    <source>
        <strain evidence="2">Bat1K_MPI-CBG_1</strain>
    </source>
</reference>
<dbReference type="InterPro" id="IPR036691">
    <property type="entry name" value="Endo/exonu/phosph_ase_sf"/>
</dbReference>
<dbReference type="GO" id="GO:0005783">
    <property type="term" value="C:endoplasmic reticulum"/>
    <property type="evidence" value="ECO:0007669"/>
    <property type="project" value="TreeGrafter"/>
</dbReference>
<dbReference type="GO" id="GO:0006506">
    <property type="term" value="P:GPI anchor biosynthetic process"/>
    <property type="evidence" value="ECO:0007669"/>
    <property type="project" value="TreeGrafter"/>
</dbReference>
<dbReference type="InterPro" id="IPR057315">
    <property type="entry name" value="Exo_endo_phos_PGAP2IP_C"/>
</dbReference>
<gene>
    <name evidence="2" type="ORF">HJG60_003485</name>
</gene>